<reference evidence="2 3" key="1">
    <citation type="journal article" date="2019" name="PLoS Negl. Trop. Dis.">
        <title>Revisiting the worldwide diversity of Leptospira species in the environment.</title>
        <authorList>
            <person name="Vincent A.T."/>
            <person name="Schiettekatte O."/>
            <person name="Bourhy P."/>
            <person name="Veyrier F.J."/>
            <person name="Picardeau M."/>
        </authorList>
    </citation>
    <scope>NUCLEOTIDE SEQUENCE [LARGE SCALE GENOMIC DNA]</scope>
    <source>
        <strain evidence="2 3">201702445</strain>
    </source>
</reference>
<evidence type="ECO:0000313" key="3">
    <source>
        <dbReference type="Proteomes" id="UP000297613"/>
    </source>
</evidence>
<protein>
    <submittedName>
        <fullName evidence="2">Uncharacterized protein</fullName>
    </submittedName>
</protein>
<dbReference type="AlphaFoldDB" id="A0A6N4QDI8"/>
<dbReference type="RefSeq" id="WP_135571931.1">
    <property type="nucleotide sequence ID" value="NZ_RQGK01000072.1"/>
</dbReference>
<comment type="caution">
    <text evidence="2">The sequence shown here is derived from an EMBL/GenBank/DDBJ whole genome shotgun (WGS) entry which is preliminary data.</text>
</comment>
<proteinExistence type="predicted"/>
<sequence length="527" mass="59206">MYSKLFYFITIFLTVSAAVYPVSYEDAYAMEKEDPLFSIPLYEELLRTSQKADIRKTASSRLFFLYEKYRKYIPAILIMSRSGKITDKKGRYPSIVSELAGGLNVSPSALVSVISACSRPIPNPDPFFQETPPSSSKEESEDTNLPSVSSEVASSPAQTQEMPFLFRILSRKENASLYKACYAVKIKTGDFDGWEKVHAFGEMKNVLTPETSLALRISYTLHSGKGSAYKRIYSGGRLKSLSEEGKSDLLYLYGKFLRNLGKYDSSARYFWMSGSYASKERSRIETAKTLLVSGRKQEACSYLQKGFVPGDESEELLSRVCLKNFENNHPSQDFLKAVRILNNDTPDPVFEYFLGRSGGNKTEESDPEDGNESASAYGKILDEKLFSGEKNPTPFWDYRKKEGTLSLSSTPQFLCKAGRSVLFKKNLIQPQNCVPYSELSADTILSTSLFTADQEEWSLLLSNSAYNPVLGRAVFTGDGTEESIQVSGLIYRRSLNRFFLEGYSADGKYKLYSIDWKNMQTNVAEGN</sequence>
<dbReference type="EMBL" id="RQGM01000038">
    <property type="protein sequence ID" value="TGL84595.1"/>
    <property type="molecule type" value="Genomic_DNA"/>
</dbReference>
<evidence type="ECO:0000256" key="1">
    <source>
        <dbReference type="SAM" id="MobiDB-lite"/>
    </source>
</evidence>
<feature type="region of interest" description="Disordered" evidence="1">
    <location>
        <begin position="123"/>
        <end position="156"/>
    </location>
</feature>
<evidence type="ECO:0000313" key="2">
    <source>
        <dbReference type="EMBL" id="TGL84595.1"/>
    </source>
</evidence>
<name>A0A6N4QDI8_9LEPT</name>
<gene>
    <name evidence="2" type="ORF">EHQ83_10705</name>
</gene>
<feature type="compositionally biased region" description="Low complexity" evidence="1">
    <location>
        <begin position="146"/>
        <end position="156"/>
    </location>
</feature>
<organism evidence="2 3">
    <name type="scientific">Leptospira yasudae</name>
    <dbReference type="NCBI Taxonomy" id="2202201"/>
    <lineage>
        <taxon>Bacteria</taxon>
        <taxon>Pseudomonadati</taxon>
        <taxon>Spirochaetota</taxon>
        <taxon>Spirochaetia</taxon>
        <taxon>Leptospirales</taxon>
        <taxon>Leptospiraceae</taxon>
        <taxon>Leptospira</taxon>
    </lineage>
</organism>
<accession>A0A6N4QDI8</accession>
<dbReference type="Proteomes" id="UP000297613">
    <property type="component" value="Unassembled WGS sequence"/>
</dbReference>